<dbReference type="SMART" id="SM01065">
    <property type="entry name" value="CBM_2"/>
    <property type="match status" value="1"/>
</dbReference>
<comment type="caution">
    <text evidence="13">The sequence shown here is derived from an EMBL/GenBank/DDBJ whole genome shotgun (WGS) entry which is preliminary data.</text>
</comment>
<dbReference type="EC" id="2.4.1.25" evidence="4"/>
<evidence type="ECO:0000256" key="11">
    <source>
        <dbReference type="ARBA" id="ARBA00031501"/>
    </source>
</evidence>
<evidence type="ECO:0000256" key="5">
    <source>
        <dbReference type="ARBA" id="ARBA00020295"/>
    </source>
</evidence>
<dbReference type="GO" id="GO:0005737">
    <property type="term" value="C:cytoplasm"/>
    <property type="evidence" value="ECO:0007669"/>
    <property type="project" value="UniProtKB-SubCell"/>
</dbReference>
<dbReference type="PROSITE" id="PS51166">
    <property type="entry name" value="CBM20"/>
    <property type="match status" value="1"/>
</dbReference>
<dbReference type="GO" id="GO:0005975">
    <property type="term" value="P:carbohydrate metabolic process"/>
    <property type="evidence" value="ECO:0007669"/>
    <property type="project" value="InterPro"/>
</dbReference>
<evidence type="ECO:0000256" key="2">
    <source>
        <dbReference type="ARBA" id="ARBA00004496"/>
    </source>
</evidence>
<keyword evidence="7" id="KW-0328">Glycosyltransferase</keyword>
<dbReference type="InterPro" id="IPR013783">
    <property type="entry name" value="Ig-like_fold"/>
</dbReference>
<dbReference type="InterPro" id="IPR002044">
    <property type="entry name" value="CBM20"/>
</dbReference>
<evidence type="ECO:0000256" key="7">
    <source>
        <dbReference type="ARBA" id="ARBA00022676"/>
    </source>
</evidence>
<dbReference type="Gene3D" id="2.60.40.10">
    <property type="entry name" value="Immunoglobulins"/>
    <property type="match status" value="1"/>
</dbReference>
<dbReference type="PANTHER" id="PTHR32518:SF3">
    <property type="entry name" value="4-ALPHA-GLUCANOTRANSFERASE"/>
    <property type="match status" value="1"/>
</dbReference>
<evidence type="ECO:0000256" key="1">
    <source>
        <dbReference type="ARBA" id="ARBA00000439"/>
    </source>
</evidence>
<dbReference type="RefSeq" id="WP_205107748.1">
    <property type="nucleotide sequence ID" value="NZ_JACJJL010000003.1"/>
</dbReference>
<evidence type="ECO:0000313" key="13">
    <source>
        <dbReference type="EMBL" id="MBM6660723.1"/>
    </source>
</evidence>
<evidence type="ECO:0000256" key="4">
    <source>
        <dbReference type="ARBA" id="ARBA00012560"/>
    </source>
</evidence>
<sequence length="898" mass="102548">MKLRFSLKYLTEWGESLFVVIEYVCSDGRSRRSEVRMDTADGCLWAVETSAIDSRRHPVTMFKYAYQLRNNNGDVLREEWNLIPRIIPYHASNDYVMLDSWRDIPLQQHLYTSAYLATVHGSMGERFVPLDVALFRKTILFSVSAPQLSKGQAVALCGSHPVLGNWSTSRYLKMQYSGQTMWMLPVNAIGIDRQLEYKFVVVNEETGDFVAWEEGNNRTLDSSRSADGQVTVCDGGLLRVCESMWRVAGVAVPVFSLRSAHSYGIGDFGDLKLLVDWAVATGMKAIRTLPVNDTGAFTGQMAVCPYDIMSVNALNPEYVDIDALGDLPDRAAMVTFHKQRMELNAMRECNHQAVWRVKSSFLRMYYNEFGSAITGSDGYREFVDANHHWLADYAAYCLLCEANSSTDCSRWPGFGEYDKKAVDSFCAERCSEARYIFFVQYLLHRQLKAASDYARANGVFLMCDIPIGVARNSVETWVHPGLFNLDSQAGAMPDAEWPNGQNWGFPTFNWQAMMADGCRWWRDRLARMSAYFDAFSLDHVLGFFRIWEIPAGSLSGRLGHFSPSLPFTADEIERFGLRFRKVLFTKPFVNDKVLDRLFGLHAQYVRDNFLVGRGYNIYDLRPEYDTQAKVARAFEGKSDENSLWIRDGLMRLLEDVLFVEDAHRQGCYHPRIYAYREPVFEALGDDDRESFMRLYGNYFVQRHNAFWGWRGMKVLAAITGGTAMLACAETLGAIPDCVGPVLDSLRILDLEIQSMPKQAGIEFAHLNANKYRGVATFSTHDMAPMRLWWEENPERTQRYYATMLQKDGRAPLKMPAFIAEEVIARHLYCPSMMCIMALQDWLAVDAGLHNPDTRAERINVPGSAFCGWSYRMHIDIERLVGDVKFNEKLKLMITRSRR</sequence>
<dbReference type="Pfam" id="PF02446">
    <property type="entry name" value="Glyco_hydro_77"/>
    <property type="match status" value="1"/>
</dbReference>
<dbReference type="Gene3D" id="3.20.20.80">
    <property type="entry name" value="Glycosidases"/>
    <property type="match status" value="2"/>
</dbReference>
<organism evidence="13 14">
    <name type="scientific">Marseilla massiliensis</name>
    <dbReference type="NCBI Taxonomy" id="1841864"/>
    <lineage>
        <taxon>Bacteria</taxon>
        <taxon>Pseudomonadati</taxon>
        <taxon>Bacteroidota</taxon>
        <taxon>Bacteroidia</taxon>
        <taxon>Bacteroidales</taxon>
        <taxon>Prevotellaceae</taxon>
        <taxon>Marseilla</taxon>
    </lineage>
</organism>
<name>A0A938WMD4_9BACT</name>
<evidence type="ECO:0000259" key="12">
    <source>
        <dbReference type="PROSITE" id="PS51166"/>
    </source>
</evidence>
<reference evidence="13 14" key="1">
    <citation type="journal article" date="2021" name="Sci. Rep.">
        <title>The distribution of antibiotic resistance genes in chicken gut microbiota commensals.</title>
        <authorList>
            <person name="Juricova H."/>
            <person name="Matiasovicova J."/>
            <person name="Kubasova T."/>
            <person name="Cejkova D."/>
            <person name="Rychlik I."/>
        </authorList>
    </citation>
    <scope>NUCLEOTIDE SEQUENCE [LARGE SCALE GENOMIC DNA]</scope>
    <source>
        <strain evidence="13 14">An819</strain>
    </source>
</reference>
<comment type="catalytic activity">
    <reaction evidence="1">
        <text>Transfers a segment of a (1-&gt;4)-alpha-D-glucan to a new position in an acceptor, which may be glucose or a (1-&gt;4)-alpha-D-glucan.</text>
        <dbReference type="EC" id="2.4.1.25"/>
    </reaction>
</comment>
<dbReference type="SUPFAM" id="SSF49452">
    <property type="entry name" value="Starch-binding domain-like"/>
    <property type="match status" value="1"/>
</dbReference>
<dbReference type="Pfam" id="PF00686">
    <property type="entry name" value="CBM_20"/>
    <property type="match status" value="1"/>
</dbReference>
<evidence type="ECO:0000256" key="9">
    <source>
        <dbReference type="ARBA" id="ARBA00023277"/>
    </source>
</evidence>
<evidence type="ECO:0000256" key="8">
    <source>
        <dbReference type="ARBA" id="ARBA00022679"/>
    </source>
</evidence>
<evidence type="ECO:0000256" key="10">
    <source>
        <dbReference type="ARBA" id="ARBA00031423"/>
    </source>
</evidence>
<dbReference type="GO" id="GO:0004134">
    <property type="term" value="F:4-alpha-glucanotransferase activity"/>
    <property type="evidence" value="ECO:0007669"/>
    <property type="project" value="UniProtKB-EC"/>
</dbReference>
<comment type="subcellular location">
    <subcellularLocation>
        <location evidence="2">Cytoplasm</location>
    </subcellularLocation>
</comment>
<keyword evidence="8" id="KW-0808">Transferase</keyword>
<dbReference type="InterPro" id="IPR003385">
    <property type="entry name" value="Glyco_hydro_77"/>
</dbReference>
<gene>
    <name evidence="13" type="ORF">H6B30_02970</name>
</gene>
<accession>A0A938WMD4</accession>
<dbReference type="Proteomes" id="UP000764045">
    <property type="component" value="Unassembled WGS sequence"/>
</dbReference>
<evidence type="ECO:0000256" key="6">
    <source>
        <dbReference type="ARBA" id="ARBA00022490"/>
    </source>
</evidence>
<dbReference type="InterPro" id="IPR017853">
    <property type="entry name" value="GH"/>
</dbReference>
<dbReference type="SUPFAM" id="SSF51445">
    <property type="entry name" value="(Trans)glycosidases"/>
    <property type="match status" value="1"/>
</dbReference>
<evidence type="ECO:0000256" key="3">
    <source>
        <dbReference type="ARBA" id="ARBA00005684"/>
    </source>
</evidence>
<dbReference type="EMBL" id="JACJJL010000003">
    <property type="protein sequence ID" value="MBM6660723.1"/>
    <property type="molecule type" value="Genomic_DNA"/>
</dbReference>
<keyword evidence="14" id="KW-1185">Reference proteome</keyword>
<feature type="domain" description="CBM20" evidence="12">
    <location>
        <begin position="131"/>
        <end position="247"/>
    </location>
</feature>
<proteinExistence type="inferred from homology"/>
<keyword evidence="6" id="KW-0963">Cytoplasm</keyword>
<dbReference type="InterPro" id="IPR013784">
    <property type="entry name" value="Carb-bd-like_fold"/>
</dbReference>
<keyword evidence="9" id="KW-0119">Carbohydrate metabolism</keyword>
<evidence type="ECO:0000313" key="14">
    <source>
        <dbReference type="Proteomes" id="UP000764045"/>
    </source>
</evidence>
<dbReference type="AlphaFoldDB" id="A0A938WMD4"/>
<dbReference type="GO" id="GO:2001070">
    <property type="term" value="F:starch binding"/>
    <property type="evidence" value="ECO:0007669"/>
    <property type="project" value="InterPro"/>
</dbReference>
<protein>
    <recommendedName>
        <fullName evidence="5">4-alpha-glucanotransferase</fullName>
        <ecNumber evidence="4">2.4.1.25</ecNumber>
    </recommendedName>
    <alternativeName>
        <fullName evidence="10">Amylomaltase</fullName>
    </alternativeName>
    <alternativeName>
        <fullName evidence="11">Disproportionating enzyme</fullName>
    </alternativeName>
</protein>
<dbReference type="PANTHER" id="PTHR32518">
    <property type="match status" value="1"/>
</dbReference>
<comment type="similarity">
    <text evidence="3">Belongs to the disproportionating enzyme family.</text>
</comment>